<feature type="binding site" evidence="7">
    <location>
        <position position="110"/>
    </location>
    <ligand>
        <name>Zn(2+)</name>
        <dbReference type="ChEBI" id="CHEBI:29105"/>
        <note>catalytic</note>
    </ligand>
</feature>
<organism evidence="8 9">
    <name type="scientific">Candidatus Lambdaproteobacteria bacterium RIFOXYD2_FULL_56_26</name>
    <dbReference type="NCBI Taxonomy" id="1817773"/>
    <lineage>
        <taxon>Bacteria</taxon>
        <taxon>Pseudomonadati</taxon>
        <taxon>Pseudomonadota</taxon>
        <taxon>Candidatus Lambdaproteobacteria</taxon>
    </lineage>
</organism>
<dbReference type="GO" id="GO:0005737">
    <property type="term" value="C:cytoplasm"/>
    <property type="evidence" value="ECO:0007669"/>
    <property type="project" value="UniProtKB-SubCell"/>
</dbReference>
<proteinExistence type="inferred from homology"/>
<comment type="caution">
    <text evidence="8">The sequence shown here is derived from an EMBL/GenBank/DDBJ whole genome shotgun (WGS) entry which is preliminary data.</text>
</comment>
<dbReference type="InterPro" id="IPR023091">
    <property type="entry name" value="MetalPrtase_cat_dom_sf_prd"/>
</dbReference>
<evidence type="ECO:0000313" key="8">
    <source>
        <dbReference type="EMBL" id="OGG99415.1"/>
    </source>
</evidence>
<comment type="function">
    <text evidence="7">Single strand-specific metallo-endoribonuclease involved in late-stage 70S ribosome quality control and in maturation of the 3' terminus of the 16S rRNA.</text>
</comment>
<evidence type="ECO:0000256" key="2">
    <source>
        <dbReference type="ARBA" id="ARBA00022722"/>
    </source>
</evidence>
<dbReference type="Gene3D" id="3.40.390.30">
    <property type="entry name" value="Metalloproteases ('zincins'), catalytic domain"/>
    <property type="match status" value="1"/>
</dbReference>
<keyword evidence="5 7" id="KW-0378">Hydrolase</keyword>
<sequence length="143" mass="15967">MPELWVDFAEAVEPFDSADLEKRCLLLMDAAGVTRPVNLLFCSKEESQELNRQYRGQDKPTDILSFGYEAPEEPLGDLALCLEVAREQAQGFGLALEEELLRLFAHGLVHLMGMDHQSPEEEAAMLAEERKLLASLGLEGLYS</sequence>
<keyword evidence="4 7" id="KW-0255">Endonuclease</keyword>
<dbReference type="EMBL" id="MFNF01000057">
    <property type="protein sequence ID" value="OGG99415.1"/>
    <property type="molecule type" value="Genomic_DNA"/>
</dbReference>
<name>A0A1F6GMR8_9PROT</name>
<dbReference type="GO" id="GO:0006364">
    <property type="term" value="P:rRNA processing"/>
    <property type="evidence" value="ECO:0007669"/>
    <property type="project" value="UniProtKB-UniRule"/>
</dbReference>
<keyword evidence="3 7" id="KW-0479">Metal-binding</keyword>
<evidence type="ECO:0000256" key="5">
    <source>
        <dbReference type="ARBA" id="ARBA00022801"/>
    </source>
</evidence>
<protein>
    <recommendedName>
        <fullName evidence="7">Endoribonuclease YbeY</fullName>
        <ecNumber evidence="7">3.1.-.-</ecNumber>
    </recommendedName>
</protein>
<dbReference type="GO" id="GO:0004521">
    <property type="term" value="F:RNA endonuclease activity"/>
    <property type="evidence" value="ECO:0007669"/>
    <property type="project" value="UniProtKB-UniRule"/>
</dbReference>
<keyword evidence="2 7" id="KW-0540">Nuclease</keyword>
<dbReference type="InterPro" id="IPR002036">
    <property type="entry name" value="YbeY"/>
</dbReference>
<evidence type="ECO:0000256" key="6">
    <source>
        <dbReference type="ARBA" id="ARBA00022833"/>
    </source>
</evidence>
<evidence type="ECO:0000256" key="7">
    <source>
        <dbReference type="HAMAP-Rule" id="MF_00009"/>
    </source>
</evidence>
<comment type="cofactor">
    <cofactor evidence="7">
        <name>Zn(2+)</name>
        <dbReference type="ChEBI" id="CHEBI:29105"/>
    </cofactor>
    <text evidence="7">Binds 1 zinc ion.</text>
</comment>
<evidence type="ECO:0000313" key="9">
    <source>
        <dbReference type="Proteomes" id="UP000177583"/>
    </source>
</evidence>
<dbReference type="Pfam" id="PF02130">
    <property type="entry name" value="YbeY"/>
    <property type="match status" value="1"/>
</dbReference>
<feature type="binding site" evidence="7">
    <location>
        <position position="106"/>
    </location>
    <ligand>
        <name>Zn(2+)</name>
        <dbReference type="ChEBI" id="CHEBI:29105"/>
        <note>catalytic</note>
    </ligand>
</feature>
<dbReference type="GO" id="GO:0004222">
    <property type="term" value="F:metalloendopeptidase activity"/>
    <property type="evidence" value="ECO:0007669"/>
    <property type="project" value="InterPro"/>
</dbReference>
<feature type="binding site" evidence="7">
    <location>
        <position position="116"/>
    </location>
    <ligand>
        <name>Zn(2+)</name>
        <dbReference type="ChEBI" id="CHEBI:29105"/>
        <note>catalytic</note>
    </ligand>
</feature>
<dbReference type="NCBIfam" id="TIGR00043">
    <property type="entry name" value="rRNA maturation RNase YbeY"/>
    <property type="match status" value="1"/>
</dbReference>
<comment type="subcellular location">
    <subcellularLocation>
        <location evidence="7">Cytoplasm</location>
    </subcellularLocation>
</comment>
<dbReference type="EC" id="3.1.-.-" evidence="7"/>
<keyword evidence="7" id="KW-0690">Ribosome biogenesis</keyword>
<dbReference type="PANTHER" id="PTHR46986">
    <property type="entry name" value="ENDORIBONUCLEASE YBEY, CHLOROPLASTIC"/>
    <property type="match status" value="1"/>
</dbReference>
<dbReference type="Proteomes" id="UP000177583">
    <property type="component" value="Unassembled WGS sequence"/>
</dbReference>
<reference evidence="8 9" key="1">
    <citation type="journal article" date="2016" name="Nat. Commun.">
        <title>Thousands of microbial genomes shed light on interconnected biogeochemical processes in an aquifer system.</title>
        <authorList>
            <person name="Anantharaman K."/>
            <person name="Brown C.T."/>
            <person name="Hug L.A."/>
            <person name="Sharon I."/>
            <person name="Castelle C.J."/>
            <person name="Probst A.J."/>
            <person name="Thomas B.C."/>
            <person name="Singh A."/>
            <person name="Wilkins M.J."/>
            <person name="Karaoz U."/>
            <person name="Brodie E.L."/>
            <person name="Williams K.H."/>
            <person name="Hubbard S.S."/>
            <person name="Banfield J.F."/>
        </authorList>
    </citation>
    <scope>NUCLEOTIDE SEQUENCE [LARGE SCALE GENOMIC DNA]</scope>
</reference>
<dbReference type="GO" id="GO:0008270">
    <property type="term" value="F:zinc ion binding"/>
    <property type="evidence" value="ECO:0007669"/>
    <property type="project" value="UniProtKB-UniRule"/>
</dbReference>
<keyword evidence="6 7" id="KW-0862">Zinc</keyword>
<comment type="similarity">
    <text evidence="1 7">Belongs to the endoribonuclease YbeY family.</text>
</comment>
<keyword evidence="7" id="KW-0963">Cytoplasm</keyword>
<dbReference type="AlphaFoldDB" id="A0A1F6GMR8"/>
<accession>A0A1F6GMR8</accession>
<dbReference type="SUPFAM" id="SSF55486">
    <property type="entry name" value="Metalloproteases ('zincins'), catalytic domain"/>
    <property type="match status" value="1"/>
</dbReference>
<evidence type="ECO:0000256" key="1">
    <source>
        <dbReference type="ARBA" id="ARBA00010875"/>
    </source>
</evidence>
<keyword evidence="7" id="KW-0698">rRNA processing</keyword>
<dbReference type="PROSITE" id="PS01306">
    <property type="entry name" value="UPF0054"/>
    <property type="match status" value="1"/>
</dbReference>
<dbReference type="PANTHER" id="PTHR46986:SF1">
    <property type="entry name" value="ENDORIBONUCLEASE YBEY, CHLOROPLASTIC"/>
    <property type="match status" value="1"/>
</dbReference>
<evidence type="ECO:0000256" key="4">
    <source>
        <dbReference type="ARBA" id="ARBA00022759"/>
    </source>
</evidence>
<dbReference type="HAMAP" id="MF_00009">
    <property type="entry name" value="Endoribonucl_YbeY"/>
    <property type="match status" value="1"/>
</dbReference>
<evidence type="ECO:0000256" key="3">
    <source>
        <dbReference type="ARBA" id="ARBA00022723"/>
    </source>
</evidence>
<dbReference type="InterPro" id="IPR020549">
    <property type="entry name" value="YbeY_CS"/>
</dbReference>
<gene>
    <name evidence="7" type="primary">ybeY</name>
    <name evidence="8" type="ORF">A2557_12510</name>
</gene>